<feature type="domain" description="DUF6604" evidence="1">
    <location>
        <begin position="15"/>
        <end position="211"/>
    </location>
</feature>
<organism evidence="2 3">
    <name type="scientific">Cercospora berteroae</name>
    <dbReference type="NCBI Taxonomy" id="357750"/>
    <lineage>
        <taxon>Eukaryota</taxon>
        <taxon>Fungi</taxon>
        <taxon>Dikarya</taxon>
        <taxon>Ascomycota</taxon>
        <taxon>Pezizomycotina</taxon>
        <taxon>Dothideomycetes</taxon>
        <taxon>Dothideomycetidae</taxon>
        <taxon>Mycosphaerellales</taxon>
        <taxon>Mycosphaerellaceae</taxon>
        <taxon>Cercospora</taxon>
    </lineage>
</organism>
<dbReference type="PANTHER" id="PTHR38795:SF1">
    <property type="entry name" value="DUF6604 DOMAIN-CONTAINING PROTEIN"/>
    <property type="match status" value="1"/>
</dbReference>
<dbReference type="EMBL" id="PNEN01000510">
    <property type="protein sequence ID" value="PPJ56761.1"/>
    <property type="molecule type" value="Genomic_DNA"/>
</dbReference>
<keyword evidence="3" id="KW-1185">Reference proteome</keyword>
<dbReference type="PANTHER" id="PTHR38795">
    <property type="entry name" value="DUF6604 DOMAIN-CONTAINING PROTEIN"/>
    <property type="match status" value="1"/>
</dbReference>
<dbReference type="AlphaFoldDB" id="A0A2S6CAJ1"/>
<evidence type="ECO:0000313" key="2">
    <source>
        <dbReference type="EMBL" id="PPJ56761.1"/>
    </source>
</evidence>
<proteinExistence type="predicted"/>
<evidence type="ECO:0000313" key="3">
    <source>
        <dbReference type="Proteomes" id="UP000237631"/>
    </source>
</evidence>
<accession>A0A2S6CAJ1</accession>
<protein>
    <recommendedName>
        <fullName evidence="1">DUF6604 domain-containing protein</fullName>
    </recommendedName>
</protein>
<dbReference type="Proteomes" id="UP000237631">
    <property type="component" value="Unassembled WGS sequence"/>
</dbReference>
<dbReference type="OrthoDB" id="3650889at2759"/>
<comment type="caution">
    <text evidence="2">The sequence shown here is derived from an EMBL/GenBank/DDBJ whole genome shotgun (WGS) entry which is preliminary data.</text>
</comment>
<sequence length="844" mass="94492">MAPGQPSPYRSRYLLYKKGSQQVVTWLYETASSLGSEKRLAELKTIDLRHFAQTISNASPKIELPAHIASILSDVIYLRQQAHEWYTSVACGDAAADSDRKAAIDASHHSFIDVLKREAWTSDSTNLFACLSLDEPSDSPIPPVAGPGISSTATDISAGKPEDERPFRIWCLLRDFLDIRVYVRQLWWQYYNGEITFSVAAYLTENSFRVVSDILIANPDKTLHAYPSILETFNVRIGHNKVGIANFSSTVDKDANGEEAADLFCAPAWCILSDLAISCQIDRGECPPRPEMTYFRHPFGAALRGLREQLKQLADVPDLPMDEGPLRLDLFTYNLLSICRYSYIDTAAVVQCQMYLDIYDALGRQTSAVMSMIQPTAASVSKSFHDYLHAVEGVPLFHKTVKEKGEHLLVLANVVLKDSFPSAAIPRACKPSALFAVLPILAGTYLYRLVRQTSSASIECASRSYGTFGAAYLYSAAKDKPTWANMDLLLEQHKQYVPHASSLVEYKRHLEQAFGAKKMTGRFGARNGLPKPVAGSRTPLEPTFLEQSIKLCEEKVEEKVRNGGKRDMFPLLLYEAIRFRNESIRARHGKRLAARLGSKSPIDLLAAFAKVIIDDDAKMSIDYFSLAIRCEELMALIAEKFRSRLEQLHIYVNRDGVTYQDIVHTILREGADAASKQNSTILDSLGPYFEELVSAEKGKKLTPKAFSGCIADEDKPCNRWDWGGDRPGYIRGKKVFGPETPDAFYERELREKSRPICKAAVERWESERDKGTTAALMEQKLFDIETWAIQEFVKSGLPLKLKRNESPVDIGFQPVHCEEAVALLKDPAPGFLKFMKRVIFTGST</sequence>
<reference evidence="3" key="1">
    <citation type="journal article" date="2017" name="bioRxiv">
        <title>Conservation of a gene cluster reveals novel cercosporin biosynthetic mechanisms and extends production to the genus Colletotrichum.</title>
        <authorList>
            <person name="de Jonge R."/>
            <person name="Ebert M.K."/>
            <person name="Huitt-Roehl C.R."/>
            <person name="Pal P."/>
            <person name="Suttle J.C."/>
            <person name="Spanner R.E."/>
            <person name="Neubauer J.D."/>
            <person name="Jurick W.M.II."/>
            <person name="Stott K.A."/>
            <person name="Secor G.A."/>
            <person name="Thomma B.P.H.J."/>
            <person name="Van de Peer Y."/>
            <person name="Townsend C.A."/>
            <person name="Bolton M.D."/>
        </authorList>
    </citation>
    <scope>NUCLEOTIDE SEQUENCE [LARGE SCALE GENOMIC DNA]</scope>
    <source>
        <strain evidence="3">CBS538.71</strain>
    </source>
</reference>
<name>A0A2S6CAJ1_9PEZI</name>
<gene>
    <name evidence="2" type="ORF">CBER1_09112</name>
</gene>
<dbReference type="Pfam" id="PF20253">
    <property type="entry name" value="DUF6604"/>
    <property type="match status" value="1"/>
</dbReference>
<evidence type="ECO:0000259" key="1">
    <source>
        <dbReference type="Pfam" id="PF20253"/>
    </source>
</evidence>
<dbReference type="InterPro" id="IPR046539">
    <property type="entry name" value="DUF6604"/>
</dbReference>